<proteinExistence type="inferred from homology"/>
<dbReference type="Pfam" id="PF13365">
    <property type="entry name" value="Trypsin_2"/>
    <property type="match status" value="1"/>
</dbReference>
<dbReference type="GO" id="GO:0006508">
    <property type="term" value="P:proteolysis"/>
    <property type="evidence" value="ECO:0007669"/>
    <property type="project" value="UniProtKB-KW"/>
</dbReference>
<evidence type="ECO:0000259" key="4">
    <source>
        <dbReference type="SMART" id="SM00228"/>
    </source>
</evidence>
<dbReference type="SUPFAM" id="SSF50494">
    <property type="entry name" value="Trypsin-like serine proteases"/>
    <property type="match status" value="1"/>
</dbReference>
<organism evidence="5 6">
    <name type="scientific">Candidatus Nitrosocosmicus franklandianus</name>
    <dbReference type="NCBI Taxonomy" id="1798806"/>
    <lineage>
        <taxon>Archaea</taxon>
        <taxon>Nitrososphaerota</taxon>
        <taxon>Nitrososphaeria</taxon>
        <taxon>Nitrososphaerales</taxon>
        <taxon>Nitrososphaeraceae</taxon>
        <taxon>Candidatus Nitrosocosmicus</taxon>
    </lineage>
</organism>
<evidence type="ECO:0000313" key="5">
    <source>
        <dbReference type="EMBL" id="VFJ12873.1"/>
    </source>
</evidence>
<comment type="similarity">
    <text evidence="1">Belongs to the peptidase S1C family.</text>
</comment>
<dbReference type="Pfam" id="PF13180">
    <property type="entry name" value="PDZ_2"/>
    <property type="match status" value="1"/>
</dbReference>
<evidence type="ECO:0000313" key="6">
    <source>
        <dbReference type="Proteomes" id="UP000294299"/>
    </source>
</evidence>
<dbReference type="AlphaFoldDB" id="A0A484I801"/>
<dbReference type="PRINTS" id="PR00834">
    <property type="entry name" value="PROTEASES2C"/>
</dbReference>
<dbReference type="GO" id="GO:0004252">
    <property type="term" value="F:serine-type endopeptidase activity"/>
    <property type="evidence" value="ECO:0007669"/>
    <property type="project" value="InterPro"/>
</dbReference>
<feature type="domain" description="PDZ" evidence="4">
    <location>
        <begin position="273"/>
        <end position="372"/>
    </location>
</feature>
<dbReference type="SMART" id="SM00228">
    <property type="entry name" value="PDZ"/>
    <property type="match status" value="1"/>
</dbReference>
<gene>
    <name evidence="5" type="primary">htrA</name>
    <name evidence="5" type="ORF">NFRAN_0551</name>
</gene>
<keyword evidence="2 5" id="KW-0645">Protease</keyword>
<dbReference type="Gene3D" id="2.30.42.10">
    <property type="match status" value="1"/>
</dbReference>
<dbReference type="PANTHER" id="PTHR43343">
    <property type="entry name" value="PEPTIDASE S12"/>
    <property type="match status" value="1"/>
</dbReference>
<protein>
    <submittedName>
        <fullName evidence="5">Putative serine protease HtrA</fullName>
    </submittedName>
</protein>
<dbReference type="InterPro" id="IPR001478">
    <property type="entry name" value="PDZ"/>
</dbReference>
<name>A0A484I801_9ARCH</name>
<dbReference type="PANTHER" id="PTHR43343:SF3">
    <property type="entry name" value="PROTEASE DO-LIKE 8, CHLOROPLASTIC"/>
    <property type="match status" value="1"/>
</dbReference>
<dbReference type="InterPro" id="IPR036034">
    <property type="entry name" value="PDZ_sf"/>
</dbReference>
<sequence>MTFSFYQRSLFCLIIIFSSSFILFHHVAAYAQSQNQSLEKDLGLFVNGNTSLLNDIFNKVKDSVVQITTEYEDPNYPAGLYDSSGRTPIPMKFGSGFVYDDSGIIITNYHVISSATNIIVTFNDGNSYTAKVVGVDPYGDISILKLDNPEGEKLVPVSLSNSSELKVGDPVLAIGNPYGLDNTLTFGIVSQIGRLLPNSDLGYSIPNVIQTDAAINPGNSGGPLIDLNGDVVGMNTAIFSNTGAYTGVGFAIPSNDIVRIIPSLIATGTYEHPWLGISGSRLSPTLAEAFGLPHNYKGVLIEDVVPNGPADRAGLKGMLIQGNRYGQQQIIDKDIIIAIDGNPVSRIDDIISYLDINKKVGDKITLTVNRNGEIINLVATLEARPGLPLQEIQSQSEPDSNDVQPNTPFPNFKLPELPEFRLPELPDFNLPGLTIPLK</sequence>
<accession>A0A484I801</accession>
<dbReference type="InterPro" id="IPR051201">
    <property type="entry name" value="Chloro_Bact_Ser_Proteases"/>
</dbReference>
<dbReference type="EMBL" id="LR216287">
    <property type="protein sequence ID" value="VFJ12873.1"/>
    <property type="molecule type" value="Genomic_DNA"/>
</dbReference>
<evidence type="ECO:0000256" key="3">
    <source>
        <dbReference type="ARBA" id="ARBA00022801"/>
    </source>
</evidence>
<dbReference type="KEGG" id="nfn:NFRAN_0551"/>
<keyword evidence="6" id="KW-1185">Reference proteome</keyword>
<dbReference type="Proteomes" id="UP000294299">
    <property type="component" value="Chromosome NFRAN"/>
</dbReference>
<dbReference type="InterPro" id="IPR009003">
    <property type="entry name" value="Peptidase_S1_PA"/>
</dbReference>
<keyword evidence="3" id="KW-0378">Hydrolase</keyword>
<reference evidence="5 6" key="1">
    <citation type="submission" date="2019-02" db="EMBL/GenBank/DDBJ databases">
        <authorList>
            <person name="Lehtovirta-Morley E L."/>
        </authorList>
    </citation>
    <scope>NUCLEOTIDE SEQUENCE [LARGE SCALE GENOMIC DNA]</scope>
    <source>
        <strain evidence="5">NFRAN1</strain>
    </source>
</reference>
<dbReference type="InterPro" id="IPR001940">
    <property type="entry name" value="Peptidase_S1C"/>
</dbReference>
<evidence type="ECO:0000256" key="2">
    <source>
        <dbReference type="ARBA" id="ARBA00022670"/>
    </source>
</evidence>
<dbReference type="SUPFAM" id="SSF50156">
    <property type="entry name" value="PDZ domain-like"/>
    <property type="match status" value="1"/>
</dbReference>
<evidence type="ECO:0000256" key="1">
    <source>
        <dbReference type="ARBA" id="ARBA00010541"/>
    </source>
</evidence>
<dbReference type="Gene3D" id="2.40.10.10">
    <property type="entry name" value="Trypsin-like serine proteases"/>
    <property type="match status" value="2"/>
</dbReference>
<dbReference type="InterPro" id="IPR043504">
    <property type="entry name" value="Peptidase_S1_PA_chymotrypsin"/>
</dbReference>